<proteinExistence type="predicted"/>
<dbReference type="InterPro" id="IPR026341">
    <property type="entry name" value="T9SS_type_B"/>
</dbReference>
<dbReference type="AlphaFoldDB" id="A0A916JHX8"/>
<dbReference type="InterPro" id="IPR013783">
    <property type="entry name" value="Ig-like_fold"/>
</dbReference>
<dbReference type="SUPFAM" id="SSF49299">
    <property type="entry name" value="PKD domain"/>
    <property type="match status" value="1"/>
</dbReference>
<sequence>MTLSGKLAAQGLCSNPGGSFHLDVSEGCAPVTITITNDVPNEIDVGYLINYDGSSTQNLSFTDRLKNYTYYGAGVYTVLQKAVTASGQFYACQKVTVYESRNVNTQFTSCGGGKIKISLTNDVILNAYDQLDINWGDGETMTWKRGDNLRLEHIYTPTSVSPTVKIRGIYTGNKACAGGSVLSIPVSFQQTQLNSILLKSLVMKGKGTLEVNYSGINSVQTKIQYRSGNGSFETAGSRSGGGSQFYRIDNLNTAAVYQLKLSSQDLCGEMLDSPSVTSMRITGSSENEENLLEWNRYPEAGDFEEYQLYRDGFLLGTFTDINENNYVDKAVQCGDSYEYYVVTRLKGATSTSAFVTVKTKTTQARPIEEAYVTTQGEKSILIKAVIPGGQNNYELTLEKSEAGSDFKKLTTLFAQNEYEDLDVSTSATAYCYRFIYQNSCGQKLPATSPVCTILLTNELSTFRWNNESPFLNGVKGYQVLQRGSVRGEELINLEMAAHYTPGFTSQSDPEYTFQIMANATDGKFQSFSNILSYKRNPDVFIPSAFSPDGDGYNDVLEAKVTQVRSFSLSVLNRWGTVVFHSDDIGTGWDGKVNGANAPEGSYIYKLVLVDDINQTIEKSGTFMLLR</sequence>
<evidence type="ECO:0008006" key="3">
    <source>
        <dbReference type="Google" id="ProtNLM"/>
    </source>
</evidence>
<dbReference type="InterPro" id="IPR035986">
    <property type="entry name" value="PKD_dom_sf"/>
</dbReference>
<evidence type="ECO:0000313" key="2">
    <source>
        <dbReference type="Proteomes" id="UP000680038"/>
    </source>
</evidence>
<dbReference type="Gene3D" id="2.60.40.10">
    <property type="entry name" value="Immunoglobulins"/>
    <property type="match status" value="1"/>
</dbReference>
<evidence type="ECO:0000313" key="1">
    <source>
        <dbReference type="EMBL" id="CAG5012092.1"/>
    </source>
</evidence>
<dbReference type="Proteomes" id="UP000680038">
    <property type="component" value="Unassembled WGS sequence"/>
</dbReference>
<gene>
    <name evidence="1" type="ORF">DYBT9275_05103</name>
</gene>
<protein>
    <recommendedName>
        <fullName evidence="3">Gliding motility-associated C-terminal domain-containing protein</fullName>
    </recommendedName>
</protein>
<comment type="caution">
    <text evidence="1">The sequence shown here is derived from an EMBL/GenBank/DDBJ whole genome shotgun (WGS) entry which is preliminary data.</text>
</comment>
<keyword evidence="2" id="KW-1185">Reference proteome</keyword>
<dbReference type="NCBIfam" id="TIGR04131">
    <property type="entry name" value="Bac_Flav_CTERM"/>
    <property type="match status" value="1"/>
</dbReference>
<dbReference type="EMBL" id="CAJRAF010000002">
    <property type="protein sequence ID" value="CAG5012092.1"/>
    <property type="molecule type" value="Genomic_DNA"/>
</dbReference>
<dbReference type="Pfam" id="PF13585">
    <property type="entry name" value="CHU_C"/>
    <property type="match status" value="1"/>
</dbReference>
<reference evidence="1" key="1">
    <citation type="submission" date="2021-04" db="EMBL/GenBank/DDBJ databases">
        <authorList>
            <person name="Rodrigo-Torres L."/>
            <person name="Arahal R. D."/>
            <person name="Lucena T."/>
        </authorList>
    </citation>
    <scope>NUCLEOTIDE SEQUENCE</scope>
    <source>
        <strain evidence="1">CECT 9275</strain>
    </source>
</reference>
<name>A0A916JHX8_9BACT</name>
<organism evidence="1 2">
    <name type="scientific">Dyadobacter helix</name>
    <dbReference type="NCBI Taxonomy" id="2822344"/>
    <lineage>
        <taxon>Bacteria</taxon>
        <taxon>Pseudomonadati</taxon>
        <taxon>Bacteroidota</taxon>
        <taxon>Cytophagia</taxon>
        <taxon>Cytophagales</taxon>
        <taxon>Spirosomataceae</taxon>
        <taxon>Dyadobacter</taxon>
    </lineage>
</organism>
<accession>A0A916JHX8</accession>